<gene>
    <name evidence="2" type="ORF">A2531_01815</name>
</gene>
<evidence type="ECO:0000313" key="2">
    <source>
        <dbReference type="EMBL" id="OGF39943.1"/>
    </source>
</evidence>
<protein>
    <submittedName>
        <fullName evidence="2">Uncharacterized protein</fullName>
    </submittedName>
</protein>
<accession>A0A1F5TLY5</accession>
<keyword evidence="1" id="KW-0472">Membrane</keyword>
<dbReference type="AlphaFoldDB" id="A0A1F5TLY5"/>
<reference evidence="2 3" key="1">
    <citation type="journal article" date="2016" name="Nat. Commun.">
        <title>Thousands of microbial genomes shed light on interconnected biogeochemical processes in an aquifer system.</title>
        <authorList>
            <person name="Anantharaman K."/>
            <person name="Brown C.T."/>
            <person name="Hug L.A."/>
            <person name="Sharon I."/>
            <person name="Castelle C.J."/>
            <person name="Probst A.J."/>
            <person name="Thomas B.C."/>
            <person name="Singh A."/>
            <person name="Wilkins M.J."/>
            <person name="Karaoz U."/>
            <person name="Brodie E.L."/>
            <person name="Williams K.H."/>
            <person name="Hubbard S.S."/>
            <person name="Banfield J.F."/>
        </authorList>
    </citation>
    <scope>NUCLEOTIDE SEQUENCE [LARGE SCALE GENOMIC DNA]</scope>
</reference>
<proteinExistence type="predicted"/>
<name>A0A1F5TLY5_9BACT</name>
<feature type="transmembrane region" description="Helical" evidence="1">
    <location>
        <begin position="69"/>
        <end position="88"/>
    </location>
</feature>
<evidence type="ECO:0000256" key="1">
    <source>
        <dbReference type="SAM" id="Phobius"/>
    </source>
</evidence>
<dbReference type="EMBL" id="MFGO01000039">
    <property type="protein sequence ID" value="OGF39943.1"/>
    <property type="molecule type" value="Genomic_DNA"/>
</dbReference>
<evidence type="ECO:0000313" key="3">
    <source>
        <dbReference type="Proteomes" id="UP000177579"/>
    </source>
</evidence>
<keyword evidence="1" id="KW-0812">Transmembrane</keyword>
<keyword evidence="1" id="KW-1133">Transmembrane helix</keyword>
<comment type="caution">
    <text evidence="2">The sequence shown here is derived from an EMBL/GenBank/DDBJ whole genome shotgun (WGS) entry which is preliminary data.</text>
</comment>
<feature type="transmembrane region" description="Helical" evidence="1">
    <location>
        <begin position="42"/>
        <end position="63"/>
    </location>
</feature>
<feature type="transmembrane region" description="Helical" evidence="1">
    <location>
        <begin position="183"/>
        <end position="205"/>
    </location>
</feature>
<dbReference type="Proteomes" id="UP000177579">
    <property type="component" value="Unassembled WGS sequence"/>
</dbReference>
<feature type="transmembrane region" description="Helical" evidence="1">
    <location>
        <begin position="211"/>
        <end position="232"/>
    </location>
</feature>
<feature type="transmembrane region" description="Helical" evidence="1">
    <location>
        <begin position="244"/>
        <end position="265"/>
    </location>
</feature>
<sequence>MFYIQRSFGFELFNVFWYNLFINCKNIEFSTSQKEIKRRKKAFISLCIFFGVGLLFTLLFFNYQISFGIVYMLFGVLLLTGILTFRFLSNFAKNILFIDNNKIILTNSKNSSAINLCEVYKIRIKRRTNGAIREIYIWSKNGKPFFISAFENDFDRIEKIIIDGIDKDVLIKEVVEPLNFDHFLFYPIFGLCTGVLSALFFNTIFNANIQIINIALIIACIYAFVLGIFFILKKPMFSRSAKKNAIADYIFGAILIFFSIVIFLIGM</sequence>
<organism evidence="2 3">
    <name type="scientific">Candidatus Falkowbacteria bacterium RIFOXYD2_FULL_34_120</name>
    <dbReference type="NCBI Taxonomy" id="1798007"/>
    <lineage>
        <taxon>Bacteria</taxon>
        <taxon>Candidatus Falkowiibacteriota</taxon>
    </lineage>
</organism>